<comment type="caution">
    <text evidence="1">The sequence shown here is derived from an EMBL/GenBank/DDBJ whole genome shotgun (WGS) entry which is preliminary data.</text>
</comment>
<evidence type="ECO:0000313" key="1">
    <source>
        <dbReference type="EMBL" id="KAG7371002.1"/>
    </source>
</evidence>
<keyword evidence="1" id="KW-0723">Serine/threonine-protein kinase</keyword>
<reference evidence="1" key="1">
    <citation type="journal article" date="2021" name="Sci. Rep.">
        <title>Diploid genomic architecture of Nitzschia inconspicua, an elite biomass production diatom.</title>
        <authorList>
            <person name="Oliver A."/>
            <person name="Podell S."/>
            <person name="Pinowska A."/>
            <person name="Traller J.C."/>
            <person name="Smith S.R."/>
            <person name="McClure R."/>
            <person name="Beliaev A."/>
            <person name="Bohutskyi P."/>
            <person name="Hill E.A."/>
            <person name="Rabines A."/>
            <person name="Zheng H."/>
            <person name="Allen L.Z."/>
            <person name="Kuo A."/>
            <person name="Grigoriev I.V."/>
            <person name="Allen A.E."/>
            <person name="Hazlebeck D."/>
            <person name="Allen E.E."/>
        </authorList>
    </citation>
    <scope>NUCLEOTIDE SEQUENCE</scope>
    <source>
        <strain evidence="1">Hildebrandi</strain>
    </source>
</reference>
<proteinExistence type="predicted"/>
<keyword evidence="1" id="KW-0808">Transferase</keyword>
<name>A0A9K3LZE9_9STRA</name>
<sequence>MVFIVLGLLNYGKEKPTEDPNDKLSFLKLHMIAGQKATAFSAFKTASKHFKSAVKLLPDDYWQSHHELALDLFASAAEAEYAVPDFKSMKEFCDKILNKHSVSPANKLRISHVLIDACVADYKPGESIHVAISLLKDCGVKIPQVKLRIRLSAAFGLLRIKVSKKMQDSDTISKLALTQNKTDTETMKTLDHLATAAYVGKPELFPLVVLKSIQYTFDHGITIYSPAAFALAGLLLSCFMGDLASGRKFAKNGLAKLQRVNCKEVESRTIFVAYIFSEQWMTMKDCMKYLFQGYEVGLSTGDLISAMYCAHFWCEYAFYTGMPLADVDSNMTNYGEQLEDFGQLSILSGLRMVHQAVRIT</sequence>
<organism evidence="1 2">
    <name type="scientific">Nitzschia inconspicua</name>
    <dbReference type="NCBI Taxonomy" id="303405"/>
    <lineage>
        <taxon>Eukaryota</taxon>
        <taxon>Sar</taxon>
        <taxon>Stramenopiles</taxon>
        <taxon>Ochrophyta</taxon>
        <taxon>Bacillariophyta</taxon>
        <taxon>Bacillariophyceae</taxon>
        <taxon>Bacillariophycidae</taxon>
        <taxon>Bacillariales</taxon>
        <taxon>Bacillariaceae</taxon>
        <taxon>Nitzschia</taxon>
    </lineage>
</organism>
<dbReference type="PANTHER" id="PTHR43642">
    <property type="entry name" value="HYBRID SIGNAL TRANSDUCTION HISTIDINE KINASE G"/>
    <property type="match status" value="1"/>
</dbReference>
<dbReference type="AlphaFoldDB" id="A0A9K3LZE9"/>
<dbReference type="GO" id="GO:0004674">
    <property type="term" value="F:protein serine/threonine kinase activity"/>
    <property type="evidence" value="ECO:0007669"/>
    <property type="project" value="UniProtKB-KW"/>
</dbReference>
<dbReference type="OrthoDB" id="60033at2759"/>
<reference evidence="1" key="2">
    <citation type="submission" date="2021-04" db="EMBL/GenBank/DDBJ databases">
        <authorList>
            <person name="Podell S."/>
        </authorList>
    </citation>
    <scope>NUCLEOTIDE SEQUENCE</scope>
    <source>
        <strain evidence="1">Hildebrandi</strain>
    </source>
</reference>
<dbReference type="Proteomes" id="UP000693970">
    <property type="component" value="Unassembled WGS sequence"/>
</dbReference>
<evidence type="ECO:0000313" key="2">
    <source>
        <dbReference type="Proteomes" id="UP000693970"/>
    </source>
</evidence>
<dbReference type="EMBL" id="JAGRRH010000004">
    <property type="protein sequence ID" value="KAG7371002.1"/>
    <property type="molecule type" value="Genomic_DNA"/>
</dbReference>
<protein>
    <submittedName>
        <fullName evidence="1">Serine/threonine protein kinase</fullName>
    </submittedName>
</protein>
<dbReference type="InterPro" id="IPR053159">
    <property type="entry name" value="Hybrid_Histidine_Kinase"/>
</dbReference>
<keyword evidence="2" id="KW-1185">Reference proteome</keyword>
<gene>
    <name evidence="1" type="ORF">IV203_019572</name>
</gene>
<accession>A0A9K3LZE9</accession>
<keyword evidence="1" id="KW-0418">Kinase</keyword>
<dbReference type="PANTHER" id="PTHR43642:SF1">
    <property type="entry name" value="HYBRID SIGNAL TRANSDUCTION HISTIDINE KINASE G"/>
    <property type="match status" value="1"/>
</dbReference>